<gene>
    <name evidence="1" type="ORF">TCIL3000_0_52220</name>
</gene>
<dbReference type="AlphaFoldDB" id="F9WBI5"/>
<evidence type="ECO:0000313" key="1">
    <source>
        <dbReference type="EMBL" id="CCD14618.1"/>
    </source>
</evidence>
<organism evidence="1 2">
    <name type="scientific">Trypanosoma congolense (strain IL3000)</name>
    <dbReference type="NCBI Taxonomy" id="1068625"/>
    <lineage>
        <taxon>Eukaryota</taxon>
        <taxon>Discoba</taxon>
        <taxon>Euglenozoa</taxon>
        <taxon>Kinetoplastea</taxon>
        <taxon>Metakinetoplastina</taxon>
        <taxon>Trypanosomatida</taxon>
        <taxon>Trypanosomatidae</taxon>
        <taxon>Trypanosoma</taxon>
        <taxon>Nannomonas</taxon>
    </lineage>
</organism>
<comment type="caution">
    <text evidence="1">The sequence shown here is derived from an EMBL/GenBank/DDBJ whole genome shotgun (WGS) entry which is preliminary data.</text>
</comment>
<dbReference type="OMA" id="RCVAYTA"/>
<protein>
    <submittedName>
        <fullName evidence="1">Uncharacterized protein</fullName>
    </submittedName>
</protein>
<proteinExistence type="predicted"/>
<sequence>MEPTEVSEEEVELRYERAMLLSERDFLRREVDSTASVQARVTTARKGDAEKDSELLRMYLSGLLGGNLQARRKAETNMREKVKAKRAHLVELRRIFGELQKEAMQVRDRCVAYTA</sequence>
<dbReference type="EMBL" id="CAEQ01001584">
    <property type="protein sequence ID" value="CCD14618.1"/>
    <property type="molecule type" value="Genomic_DNA"/>
</dbReference>
<reference evidence="1 2" key="2">
    <citation type="journal article" date="2012" name="Proc. Natl. Acad. Sci. U.S.A.">
        <title>Antigenic diversity is generated by distinct evolutionary mechanisms in African trypanosome species.</title>
        <authorList>
            <person name="Jackson A.P."/>
            <person name="Berry A."/>
            <person name="Aslett M."/>
            <person name="Allison H.C."/>
            <person name="Burton P."/>
            <person name="Vavrova-Anderson J."/>
            <person name="Brown R."/>
            <person name="Browne H."/>
            <person name="Corton N."/>
            <person name="Hauser H."/>
            <person name="Gamble J."/>
            <person name="Gilderthorp R."/>
            <person name="Marcello L."/>
            <person name="McQuillan J."/>
            <person name="Otto T.D."/>
            <person name="Quail M.A."/>
            <person name="Sanders M.J."/>
            <person name="van Tonder A."/>
            <person name="Ginger M.L."/>
            <person name="Field M.C."/>
            <person name="Barry J.D."/>
            <person name="Hertz-Fowler C."/>
            <person name="Berriman M."/>
        </authorList>
    </citation>
    <scope>NUCLEOTIDE SEQUENCE [LARGE SCALE GENOMIC DNA]</scope>
    <source>
        <strain evidence="1 2">IL3000</strain>
    </source>
</reference>
<evidence type="ECO:0000313" key="2">
    <source>
        <dbReference type="Proteomes" id="UP000000702"/>
    </source>
</evidence>
<dbReference type="Proteomes" id="UP000000702">
    <property type="component" value="Unassembled WGS sequence"/>
</dbReference>
<reference evidence="2" key="1">
    <citation type="submission" date="2011-07" db="EMBL/GenBank/DDBJ databases">
        <title>Divergent evolution of antigenic variation in African trypanosomes.</title>
        <authorList>
            <person name="Jackson A.P."/>
            <person name="Berry A."/>
            <person name="Allison H.C."/>
            <person name="Burton P."/>
            <person name="Anderson J."/>
            <person name="Aslett M."/>
            <person name="Brown R."/>
            <person name="Corton N."/>
            <person name="Harris D."/>
            <person name="Hauser H."/>
            <person name="Gamble J."/>
            <person name="Gilderthorp R."/>
            <person name="McQuillan J."/>
            <person name="Quail M.A."/>
            <person name="Sanders M."/>
            <person name="Van Tonder A."/>
            <person name="Ginger M.L."/>
            <person name="Donelson J.E."/>
            <person name="Field M.C."/>
            <person name="Barry J.D."/>
            <person name="Berriman M."/>
            <person name="Hertz-Fowler C."/>
        </authorList>
    </citation>
    <scope>NUCLEOTIDE SEQUENCE [LARGE SCALE GENOMIC DNA]</scope>
    <source>
        <strain evidence="2">IL3000</strain>
    </source>
</reference>
<accession>F9WBI5</accession>
<name>F9WBI5_TRYCI</name>
<keyword evidence="2" id="KW-1185">Reference proteome</keyword>